<dbReference type="InterPro" id="IPR003441">
    <property type="entry name" value="NAC-dom"/>
</dbReference>
<dbReference type="EMBL" id="AWUE01020202">
    <property type="protein sequence ID" value="OMO69501.1"/>
    <property type="molecule type" value="Genomic_DNA"/>
</dbReference>
<protein>
    <submittedName>
        <fullName evidence="6">No apical meristem (NAM) protein</fullName>
    </submittedName>
</protein>
<evidence type="ECO:0000259" key="5">
    <source>
        <dbReference type="PROSITE" id="PS51005"/>
    </source>
</evidence>
<dbReference type="PANTHER" id="PTHR31744:SF210">
    <property type="entry name" value="NAC DOMAIN-CONTAINING PROTEIN 86-LIKE"/>
    <property type="match status" value="1"/>
</dbReference>
<evidence type="ECO:0000256" key="1">
    <source>
        <dbReference type="ARBA" id="ARBA00023015"/>
    </source>
</evidence>
<keyword evidence="3" id="KW-0804">Transcription</keyword>
<dbReference type="PANTHER" id="PTHR31744">
    <property type="entry name" value="PROTEIN CUP-SHAPED COTYLEDON 2-RELATED"/>
    <property type="match status" value="1"/>
</dbReference>
<dbReference type="Proteomes" id="UP000187203">
    <property type="component" value="Unassembled WGS sequence"/>
</dbReference>
<dbReference type="STRING" id="93759.A0A1R3HGQ4"/>
<accession>A0A1R3HGQ4</accession>
<dbReference type="InterPro" id="IPR036093">
    <property type="entry name" value="NAC_dom_sf"/>
</dbReference>
<keyword evidence="2" id="KW-0238">DNA-binding</keyword>
<evidence type="ECO:0000313" key="7">
    <source>
        <dbReference type="Proteomes" id="UP000187203"/>
    </source>
</evidence>
<keyword evidence="7" id="KW-1185">Reference proteome</keyword>
<dbReference type="Gene3D" id="2.170.150.80">
    <property type="entry name" value="NAC domain"/>
    <property type="match status" value="1"/>
</dbReference>
<gene>
    <name evidence="6" type="ORF">COLO4_29033</name>
</gene>
<proteinExistence type="predicted"/>
<organism evidence="6 7">
    <name type="scientific">Corchorus olitorius</name>
    <dbReference type="NCBI Taxonomy" id="93759"/>
    <lineage>
        <taxon>Eukaryota</taxon>
        <taxon>Viridiplantae</taxon>
        <taxon>Streptophyta</taxon>
        <taxon>Embryophyta</taxon>
        <taxon>Tracheophyta</taxon>
        <taxon>Spermatophyta</taxon>
        <taxon>Magnoliopsida</taxon>
        <taxon>eudicotyledons</taxon>
        <taxon>Gunneridae</taxon>
        <taxon>Pentapetalae</taxon>
        <taxon>rosids</taxon>
        <taxon>malvids</taxon>
        <taxon>Malvales</taxon>
        <taxon>Malvaceae</taxon>
        <taxon>Grewioideae</taxon>
        <taxon>Apeibeae</taxon>
        <taxon>Corchorus</taxon>
    </lineage>
</organism>
<comment type="caution">
    <text evidence="6">The sequence shown here is derived from an EMBL/GenBank/DDBJ whole genome shotgun (WGS) entry which is preliminary data.</text>
</comment>
<dbReference type="OrthoDB" id="10350307at2759"/>
<dbReference type="SUPFAM" id="SSF101941">
    <property type="entry name" value="NAC domain"/>
    <property type="match status" value="1"/>
</dbReference>
<evidence type="ECO:0000256" key="3">
    <source>
        <dbReference type="ARBA" id="ARBA00023163"/>
    </source>
</evidence>
<keyword evidence="4" id="KW-0539">Nucleus</keyword>
<name>A0A1R3HGQ4_9ROSI</name>
<dbReference type="PROSITE" id="PS51005">
    <property type="entry name" value="NAC"/>
    <property type="match status" value="1"/>
</dbReference>
<feature type="domain" description="NAC" evidence="5">
    <location>
        <begin position="6"/>
        <end position="147"/>
    </location>
</feature>
<evidence type="ECO:0000256" key="4">
    <source>
        <dbReference type="ARBA" id="ARBA00023242"/>
    </source>
</evidence>
<dbReference type="Pfam" id="PF02365">
    <property type="entry name" value="NAM"/>
    <property type="match status" value="1"/>
</dbReference>
<reference evidence="7" key="1">
    <citation type="submission" date="2013-09" db="EMBL/GenBank/DDBJ databases">
        <title>Corchorus olitorius genome sequencing.</title>
        <authorList>
            <person name="Alam M."/>
            <person name="Haque M.S."/>
            <person name="Islam M.S."/>
            <person name="Emdad E.M."/>
            <person name="Islam M.M."/>
            <person name="Ahmed B."/>
            <person name="Halim A."/>
            <person name="Hossen Q.M.M."/>
            <person name="Hossain M.Z."/>
            <person name="Ahmed R."/>
            <person name="Khan M.M."/>
            <person name="Islam R."/>
            <person name="Rashid M.M."/>
            <person name="Khan S.A."/>
            <person name="Rahman M.S."/>
            <person name="Alam M."/>
            <person name="Yahiya A.S."/>
            <person name="Khan M.S."/>
            <person name="Azam M.S."/>
            <person name="Haque T."/>
            <person name="Lashkar M.Z.H."/>
            <person name="Akhand A.I."/>
            <person name="Morshed G."/>
            <person name="Roy S."/>
            <person name="Uddin K.S."/>
            <person name="Rabeya T."/>
            <person name="Hossain A.S."/>
            <person name="Chowdhury A."/>
            <person name="Snigdha A.R."/>
            <person name="Mortoza M.S."/>
            <person name="Matin S.A."/>
            <person name="Hoque S.M.E."/>
            <person name="Islam M.K."/>
            <person name="Roy D.K."/>
            <person name="Haider R."/>
            <person name="Moosa M.M."/>
            <person name="Elias S.M."/>
            <person name="Hasan A.M."/>
            <person name="Jahan S."/>
            <person name="Shafiuddin M."/>
            <person name="Mahmood N."/>
            <person name="Shommy N.S."/>
        </authorList>
    </citation>
    <scope>NUCLEOTIDE SEQUENCE [LARGE SCALE GENOMIC DNA]</scope>
    <source>
        <strain evidence="7">cv. O-4</strain>
    </source>
</reference>
<dbReference type="AlphaFoldDB" id="A0A1R3HGQ4"/>
<keyword evidence="1" id="KW-0805">Transcription regulation</keyword>
<evidence type="ECO:0000256" key="2">
    <source>
        <dbReference type="ARBA" id="ARBA00023125"/>
    </source>
</evidence>
<dbReference type="GO" id="GO:0003677">
    <property type="term" value="F:DNA binding"/>
    <property type="evidence" value="ECO:0007669"/>
    <property type="project" value="UniProtKB-KW"/>
</dbReference>
<sequence length="459" mass="51662">MEQLEESGYHRFRPTDVELLDVFLKRKVVQGRNFATKSITELDIYKHAPWELPLRSEDFMWFFFCPVVMQKYGTGGRSSNRASEFGYWKPSGKDRAIKCMGKSLGVMKTLVFYRGKAPKGERTNWVVHEYRLDDEEYSYVICVVFQKDGIGPTRGFQYAAQSSASTCVSVLDADIPSPMSVASMDDKIVPESTGAPQVASQVQESSFDSSDSLVEYLEYIDEYLETASLNDGKEEEASHQLAMVQKSNHYVQSPPLQRDDGECFMYDGQGNDGELALVPQVQEANPCVQSPLQLFDGDHDTFMYDGQGNAPHQLTLLPQVQISTHNFPSPSESAFIHEGQGNYGYFPVYHGDDNSLLLPSYQSQNFWNNNVLYSNLLNQDVATSSIWQPGNFPVGDDNSLRLAWNQSQNFWNNNVLDSNLLNQDVTRSSISQPETQYGQDNYGGSSNFIQGNWPIAPSN</sequence>
<evidence type="ECO:0000313" key="6">
    <source>
        <dbReference type="EMBL" id="OMO69501.1"/>
    </source>
</evidence>
<dbReference type="GO" id="GO:0006355">
    <property type="term" value="P:regulation of DNA-templated transcription"/>
    <property type="evidence" value="ECO:0007669"/>
    <property type="project" value="InterPro"/>
</dbReference>